<organism evidence="2 3">
    <name type="scientific">Leptotrombidium deliense</name>
    <dbReference type="NCBI Taxonomy" id="299467"/>
    <lineage>
        <taxon>Eukaryota</taxon>
        <taxon>Metazoa</taxon>
        <taxon>Ecdysozoa</taxon>
        <taxon>Arthropoda</taxon>
        <taxon>Chelicerata</taxon>
        <taxon>Arachnida</taxon>
        <taxon>Acari</taxon>
        <taxon>Acariformes</taxon>
        <taxon>Trombidiformes</taxon>
        <taxon>Prostigmata</taxon>
        <taxon>Anystina</taxon>
        <taxon>Parasitengona</taxon>
        <taxon>Trombiculoidea</taxon>
        <taxon>Trombiculidae</taxon>
        <taxon>Leptotrombidium</taxon>
    </lineage>
</organism>
<protein>
    <submittedName>
        <fullName evidence="2">Glycogenin-2-like isoform X3</fullName>
    </submittedName>
</protein>
<dbReference type="InterPro" id="IPR029044">
    <property type="entry name" value="Nucleotide-diphossugar_trans"/>
</dbReference>
<feature type="compositionally biased region" description="Polar residues" evidence="1">
    <location>
        <begin position="209"/>
        <end position="219"/>
    </location>
</feature>
<dbReference type="VEuPathDB" id="VectorBase:LDEU005273"/>
<evidence type="ECO:0000256" key="1">
    <source>
        <dbReference type="SAM" id="MobiDB-lite"/>
    </source>
</evidence>
<comment type="caution">
    <text evidence="2">The sequence shown here is derived from an EMBL/GenBank/DDBJ whole genome shotgun (WGS) entry which is preliminary data.</text>
</comment>
<dbReference type="PANTHER" id="PTHR11183">
    <property type="entry name" value="GLYCOGENIN SUBFAMILY MEMBER"/>
    <property type="match status" value="1"/>
</dbReference>
<dbReference type="Gene3D" id="3.90.550.10">
    <property type="entry name" value="Spore Coat Polysaccharide Biosynthesis Protein SpsA, Chain A"/>
    <property type="match status" value="1"/>
</dbReference>
<feature type="region of interest" description="Disordered" evidence="1">
    <location>
        <begin position="17"/>
        <end position="51"/>
    </location>
</feature>
<dbReference type="OrthoDB" id="2014201at2759"/>
<reference evidence="2 3" key="1">
    <citation type="journal article" date="2018" name="Gigascience">
        <title>Genomes of trombidid mites reveal novel predicted allergens and laterally-transferred genes associated with secondary metabolism.</title>
        <authorList>
            <person name="Dong X."/>
            <person name="Chaisiri K."/>
            <person name="Xia D."/>
            <person name="Armstrong S.D."/>
            <person name="Fang Y."/>
            <person name="Donnelly M.J."/>
            <person name="Kadowaki T."/>
            <person name="McGarry J.W."/>
            <person name="Darby A.C."/>
            <person name="Makepeace B.L."/>
        </authorList>
    </citation>
    <scope>NUCLEOTIDE SEQUENCE [LARGE SCALE GENOMIC DNA]</scope>
    <source>
        <strain evidence="2">UoL-UT</strain>
    </source>
</reference>
<feature type="region of interest" description="Disordered" evidence="1">
    <location>
        <begin position="699"/>
        <end position="737"/>
    </location>
</feature>
<dbReference type="STRING" id="299467.A0A443SGX7"/>
<keyword evidence="3" id="KW-1185">Reference proteome</keyword>
<evidence type="ECO:0000313" key="3">
    <source>
        <dbReference type="Proteomes" id="UP000288716"/>
    </source>
</evidence>
<evidence type="ECO:0000313" key="2">
    <source>
        <dbReference type="EMBL" id="RWS26766.1"/>
    </source>
</evidence>
<proteinExistence type="predicted"/>
<feature type="compositionally biased region" description="Basic and acidic residues" evidence="1">
    <location>
        <begin position="39"/>
        <end position="51"/>
    </location>
</feature>
<dbReference type="Proteomes" id="UP000288716">
    <property type="component" value="Unassembled WGS sequence"/>
</dbReference>
<feature type="region of interest" description="Disordered" evidence="1">
    <location>
        <begin position="275"/>
        <end position="303"/>
    </location>
</feature>
<dbReference type="EMBL" id="NCKV01002488">
    <property type="protein sequence ID" value="RWS26766.1"/>
    <property type="molecule type" value="Genomic_DNA"/>
</dbReference>
<feature type="region of interest" description="Disordered" evidence="1">
    <location>
        <begin position="200"/>
        <end position="223"/>
    </location>
</feature>
<dbReference type="SUPFAM" id="SSF53448">
    <property type="entry name" value="Nucleotide-diphospho-sugar transferases"/>
    <property type="match status" value="1"/>
</dbReference>
<sequence>MSEMDANFKVPKIPTIIVDNESRRKKGVRENKQQQQRNKKSEDESTRKQVEETTTINKEIMNANVVNAPVESTVTSEPQLPKLELCPACSRVILTYFKPLQSFIADVIKLAESQVNSNTTTNFQENTTSVDSVEETKKQFSQGNYEHRDGKLGAVENKSTTEGNVNSNVQWMQSETITIQEPPLKSQNLESIIESLSVSETHGNKRGESVTNDSNYNRTSETKDGMGVTVKTAVEGTQEVCSTLFNENKQLDHNVEVENKSFKSESFAYGNGDAIETSQKSKPANADHSKGTSNTVSSKEHQNIVLGKPANADNFNGAANTISSSEHQNITLSGIQNVNDTIPNNLVEMKDNSSEVFRGKHDNVGMKSPFAVVTIANTNLMAANAIVMVNSFHLTNNNVVVDSKSGSKIFIPFVIILGGSIDPLLKQAINMIFDEIVGHITNLLFDCPELSASVDYLFPDYFNCSVFVFCPSITTYEELVKFSGMMQASSSKENPDSHEVIDEMTLLNSFFAKNWNKISFIYNYVQNDTLYTQIPAFLRSLEKEITAIKYRFGKDIKIVNFGYMGSNLSTAQNSMFVTQPWHVSYDLLTSSQSDEVLTSIEINNYMKFYLLIFMKRLWPLLRSDLTDLLPPRQFGRRNWTVFDLIQLLSSKSGHEIEDHMFTQTQITFRRRSLKSNEPPVITLTEAKDVSNEEVEVECNEEQTEENKLEEAQESVVPETESLNEEEQLSATIDASSQKEAWESGRVDWMGAHRSDTIIERLKGKIGKNN</sequence>
<name>A0A443SGX7_9ACAR</name>
<accession>A0A443SGX7</accession>
<dbReference type="InterPro" id="IPR050587">
    <property type="entry name" value="GNT1/Glycosyltrans_8"/>
</dbReference>
<gene>
    <name evidence="2" type="ORF">B4U80_12934</name>
</gene>
<feature type="compositionally biased region" description="Polar residues" evidence="1">
    <location>
        <begin position="728"/>
        <end position="737"/>
    </location>
</feature>
<dbReference type="AlphaFoldDB" id="A0A443SGX7"/>